<gene>
    <name evidence="1" type="ORF">O6R05_01425</name>
</gene>
<dbReference type="Gene3D" id="2.30.30.100">
    <property type="match status" value="1"/>
</dbReference>
<evidence type="ECO:0000313" key="2">
    <source>
        <dbReference type="Proteomes" id="UP001210339"/>
    </source>
</evidence>
<protein>
    <submittedName>
        <fullName evidence="1">Veg family protein</fullName>
    </submittedName>
</protein>
<dbReference type="RefSeq" id="WP_271191761.1">
    <property type="nucleotide sequence ID" value="NZ_CP115667.1"/>
</dbReference>
<organism evidence="1 2">
    <name type="scientific">Peptoniphilus equinus</name>
    <dbReference type="NCBI Taxonomy" id="3016343"/>
    <lineage>
        <taxon>Bacteria</taxon>
        <taxon>Bacillati</taxon>
        <taxon>Bacillota</taxon>
        <taxon>Tissierellia</taxon>
        <taxon>Tissierellales</taxon>
        <taxon>Peptoniphilaceae</taxon>
        <taxon>Peptoniphilus</taxon>
    </lineage>
</organism>
<reference evidence="1 2" key="1">
    <citation type="submission" date="2023-01" db="EMBL/GenBank/DDBJ databases">
        <authorList>
            <person name="Lee S.H."/>
            <person name="Jung H.S."/>
            <person name="Yun J.U."/>
        </authorList>
    </citation>
    <scope>NUCLEOTIDE SEQUENCE [LARGE SCALE GENOMIC DNA]</scope>
    <source>
        <strain evidence="1 2">CBA3646</strain>
    </source>
</reference>
<sequence length="92" mass="10357">MNQMNSIKNELQANLGKKVIIRANKGRKKFVTRRGRLDSVYPSLFSVSVENGNDITTATFTYSDVLTGTVRVTILEDDVEFSDVTKRTQKIS</sequence>
<keyword evidence="2" id="KW-1185">Reference proteome</keyword>
<dbReference type="PANTHER" id="PTHR40026:SF1">
    <property type="entry name" value="PROTEIN VEG"/>
    <property type="match status" value="1"/>
</dbReference>
<dbReference type="EMBL" id="CP115667">
    <property type="protein sequence ID" value="WBW50230.1"/>
    <property type="molecule type" value="Genomic_DNA"/>
</dbReference>
<dbReference type="Proteomes" id="UP001210339">
    <property type="component" value="Chromosome"/>
</dbReference>
<evidence type="ECO:0000313" key="1">
    <source>
        <dbReference type="EMBL" id="WBW50230.1"/>
    </source>
</evidence>
<name>A0ABY7QW10_9FIRM</name>
<proteinExistence type="predicted"/>
<dbReference type="PANTHER" id="PTHR40026">
    <property type="entry name" value="PROTEIN VEG"/>
    <property type="match status" value="1"/>
</dbReference>
<accession>A0ABY7QW10</accession>
<dbReference type="Pfam" id="PF06257">
    <property type="entry name" value="VEG"/>
    <property type="match status" value="1"/>
</dbReference>
<dbReference type="InterPro" id="IPR009366">
    <property type="entry name" value="Protein_Veg"/>
</dbReference>